<keyword evidence="2" id="KW-1185">Reference proteome</keyword>
<reference evidence="1 2" key="1">
    <citation type="submission" date="2018-03" db="EMBL/GenBank/DDBJ databases">
        <title>Genomic Encyclopedia of Archaeal and Bacterial Type Strains, Phase II (KMG-II): from individual species to whole genera.</title>
        <authorList>
            <person name="Goeker M."/>
        </authorList>
    </citation>
    <scope>NUCLEOTIDE SEQUENCE [LARGE SCALE GENOMIC DNA]</scope>
    <source>
        <strain evidence="1 2">DSM 45312</strain>
    </source>
</reference>
<proteinExistence type="predicted"/>
<comment type="caution">
    <text evidence="1">The sequence shown here is derived from an EMBL/GenBank/DDBJ whole genome shotgun (WGS) entry which is preliminary data.</text>
</comment>
<sequence>MVSAIERDTRAPKCEHAEGLDGVLPCNGTLVRLWVSLVHQDS</sequence>
<dbReference type="EMBL" id="PYGA01000017">
    <property type="protein sequence ID" value="PSK92802.1"/>
    <property type="molecule type" value="Genomic_DNA"/>
</dbReference>
<evidence type="ECO:0000313" key="1">
    <source>
        <dbReference type="EMBL" id="PSK92802.1"/>
    </source>
</evidence>
<name>A0A2P8D6G9_9ACTN</name>
<protein>
    <submittedName>
        <fullName evidence="1">Uncharacterized protein</fullName>
    </submittedName>
</protein>
<gene>
    <name evidence="1" type="ORF">CLV63_1177</name>
</gene>
<dbReference type="AlphaFoldDB" id="A0A2P8D6G9"/>
<dbReference type="RefSeq" id="WP_281260753.1">
    <property type="nucleotide sequence ID" value="NZ_PYGA01000017.1"/>
</dbReference>
<organism evidence="1 2">
    <name type="scientific">Murinocardiopsis flavida</name>
    <dbReference type="NCBI Taxonomy" id="645275"/>
    <lineage>
        <taxon>Bacteria</taxon>
        <taxon>Bacillati</taxon>
        <taxon>Actinomycetota</taxon>
        <taxon>Actinomycetes</taxon>
        <taxon>Streptosporangiales</taxon>
        <taxon>Nocardiopsidaceae</taxon>
        <taxon>Murinocardiopsis</taxon>
    </lineage>
</organism>
<evidence type="ECO:0000313" key="2">
    <source>
        <dbReference type="Proteomes" id="UP000240542"/>
    </source>
</evidence>
<accession>A0A2P8D6G9</accession>
<dbReference type="Proteomes" id="UP000240542">
    <property type="component" value="Unassembled WGS sequence"/>
</dbReference>